<proteinExistence type="predicted"/>
<dbReference type="AlphaFoldDB" id="A0A9Q0W915"/>
<comment type="caution">
    <text evidence="1">The sequence shown here is derived from an EMBL/GenBank/DDBJ whole genome shotgun (WGS) entry which is preliminary data.</text>
</comment>
<keyword evidence="2" id="KW-1185">Reference proteome</keyword>
<dbReference type="EMBL" id="JAPFFM010000005">
    <property type="protein sequence ID" value="KAJ6762363.1"/>
    <property type="molecule type" value="Genomic_DNA"/>
</dbReference>
<dbReference type="Proteomes" id="UP001151752">
    <property type="component" value="Chromosome 19"/>
</dbReference>
<evidence type="ECO:0000313" key="1">
    <source>
        <dbReference type="EMBL" id="KAJ6762363.1"/>
    </source>
</evidence>
<reference evidence="1" key="2">
    <citation type="journal article" date="2023" name="Int. J. Mol. Sci.">
        <title>De Novo Assembly and Annotation of 11 Diverse Shrub Willow (Salix) Genomes Reveals Novel Gene Organization in Sex-Linked Regions.</title>
        <authorList>
            <person name="Hyden B."/>
            <person name="Feng K."/>
            <person name="Yates T.B."/>
            <person name="Jawdy S."/>
            <person name="Cereghino C."/>
            <person name="Smart L.B."/>
            <person name="Muchero W."/>
        </authorList>
    </citation>
    <scope>NUCLEOTIDE SEQUENCE</scope>
    <source>
        <tissue evidence="1">Shoot tip</tissue>
    </source>
</reference>
<accession>A0A9Q0W915</accession>
<protein>
    <submittedName>
        <fullName evidence="1">Uncharacterized protein</fullName>
    </submittedName>
</protein>
<reference evidence="1" key="1">
    <citation type="submission" date="2022-11" db="EMBL/GenBank/DDBJ databases">
        <authorList>
            <person name="Hyden B.L."/>
            <person name="Feng K."/>
            <person name="Yates T."/>
            <person name="Jawdy S."/>
            <person name="Smart L.B."/>
            <person name="Muchero W."/>
        </authorList>
    </citation>
    <scope>NUCLEOTIDE SEQUENCE</scope>
    <source>
        <tissue evidence="1">Shoot tip</tissue>
    </source>
</reference>
<gene>
    <name evidence="1" type="ORF">OIU74_024963</name>
</gene>
<evidence type="ECO:0000313" key="2">
    <source>
        <dbReference type="Proteomes" id="UP001151752"/>
    </source>
</evidence>
<sequence>MLHFYMFTMLSDDFVQFYNLASVTETESKDGGSLKMTKIKKKKMAAVELPNITLSNFLKMSKEGVW</sequence>
<organism evidence="1 2">
    <name type="scientific">Salix koriyanagi</name>
    <dbReference type="NCBI Taxonomy" id="2511006"/>
    <lineage>
        <taxon>Eukaryota</taxon>
        <taxon>Viridiplantae</taxon>
        <taxon>Streptophyta</taxon>
        <taxon>Embryophyta</taxon>
        <taxon>Tracheophyta</taxon>
        <taxon>Spermatophyta</taxon>
        <taxon>Magnoliopsida</taxon>
        <taxon>eudicotyledons</taxon>
        <taxon>Gunneridae</taxon>
        <taxon>Pentapetalae</taxon>
        <taxon>rosids</taxon>
        <taxon>fabids</taxon>
        <taxon>Malpighiales</taxon>
        <taxon>Salicaceae</taxon>
        <taxon>Saliceae</taxon>
        <taxon>Salix</taxon>
    </lineage>
</organism>
<name>A0A9Q0W915_9ROSI</name>